<dbReference type="Pfam" id="PF00072">
    <property type="entry name" value="Response_reg"/>
    <property type="match status" value="1"/>
</dbReference>
<dbReference type="SUPFAM" id="SSF52172">
    <property type="entry name" value="CheY-like"/>
    <property type="match status" value="1"/>
</dbReference>
<keyword evidence="1 2" id="KW-0597">Phosphoprotein</keyword>
<proteinExistence type="predicted"/>
<organism evidence="4 5">
    <name type="scientific">Sapientia aquatica</name>
    <dbReference type="NCBI Taxonomy" id="1549640"/>
    <lineage>
        <taxon>Bacteria</taxon>
        <taxon>Pseudomonadati</taxon>
        <taxon>Pseudomonadota</taxon>
        <taxon>Betaproteobacteria</taxon>
        <taxon>Burkholderiales</taxon>
        <taxon>Oxalobacteraceae</taxon>
        <taxon>Sapientia</taxon>
    </lineage>
</organism>
<evidence type="ECO:0000259" key="3">
    <source>
        <dbReference type="PROSITE" id="PS50110"/>
    </source>
</evidence>
<comment type="caution">
    <text evidence="4">The sequence shown here is derived from an EMBL/GenBank/DDBJ whole genome shotgun (WGS) entry which is preliminary data.</text>
</comment>
<dbReference type="EMBL" id="SMYL01000003">
    <property type="protein sequence ID" value="TDK66444.1"/>
    <property type="molecule type" value="Genomic_DNA"/>
</dbReference>
<accession>A0A4R5W2F3</accession>
<dbReference type="InterPro" id="IPR001789">
    <property type="entry name" value="Sig_transdc_resp-reg_receiver"/>
</dbReference>
<name>A0A4R5W2F3_9BURK</name>
<dbReference type="GO" id="GO:0000160">
    <property type="term" value="P:phosphorelay signal transduction system"/>
    <property type="evidence" value="ECO:0007669"/>
    <property type="project" value="InterPro"/>
</dbReference>
<dbReference type="RefSeq" id="WP_133327333.1">
    <property type="nucleotide sequence ID" value="NZ_SMYL01000003.1"/>
</dbReference>
<dbReference type="CDD" id="cd17546">
    <property type="entry name" value="REC_hyHK_CKI1_RcsC-like"/>
    <property type="match status" value="1"/>
</dbReference>
<protein>
    <submittedName>
        <fullName evidence="4">Response regulator</fullName>
    </submittedName>
</protein>
<feature type="domain" description="Response regulatory" evidence="3">
    <location>
        <begin position="24"/>
        <end position="142"/>
    </location>
</feature>
<dbReference type="PANTHER" id="PTHR45339:SF5">
    <property type="entry name" value="HISTIDINE KINASE"/>
    <property type="match status" value="1"/>
</dbReference>
<gene>
    <name evidence="4" type="ORF">E2I14_08190</name>
</gene>
<dbReference type="Gene3D" id="3.40.50.2300">
    <property type="match status" value="1"/>
</dbReference>
<dbReference type="InterPro" id="IPR011006">
    <property type="entry name" value="CheY-like_superfamily"/>
</dbReference>
<keyword evidence="5" id="KW-1185">Reference proteome</keyword>
<dbReference type="Proteomes" id="UP000294829">
    <property type="component" value="Unassembled WGS sequence"/>
</dbReference>
<reference evidence="4 5" key="1">
    <citation type="submission" date="2019-03" db="EMBL/GenBank/DDBJ databases">
        <title>Sapientia aquatica gen. nov., sp. nov., isolated from a crater lake.</title>
        <authorList>
            <person name="Felfoldi T."/>
            <person name="Szabo A."/>
            <person name="Toth E."/>
            <person name="Schumann P."/>
            <person name="Keki Z."/>
            <person name="Marialigeti K."/>
            <person name="Mathe I."/>
        </authorList>
    </citation>
    <scope>NUCLEOTIDE SEQUENCE [LARGE SCALE GENOMIC DNA]</scope>
    <source>
        <strain evidence="4 5">SA-152</strain>
    </source>
</reference>
<dbReference type="PROSITE" id="PS50110">
    <property type="entry name" value="RESPONSE_REGULATORY"/>
    <property type="match status" value="1"/>
</dbReference>
<dbReference type="OrthoDB" id="9179585at2"/>
<evidence type="ECO:0000256" key="1">
    <source>
        <dbReference type="ARBA" id="ARBA00022553"/>
    </source>
</evidence>
<dbReference type="SMART" id="SM00448">
    <property type="entry name" value="REC"/>
    <property type="match status" value="1"/>
</dbReference>
<feature type="modified residue" description="4-aspartylphosphate" evidence="2">
    <location>
        <position position="73"/>
    </location>
</feature>
<dbReference type="PANTHER" id="PTHR45339">
    <property type="entry name" value="HYBRID SIGNAL TRANSDUCTION HISTIDINE KINASE J"/>
    <property type="match status" value="1"/>
</dbReference>
<evidence type="ECO:0000313" key="4">
    <source>
        <dbReference type="EMBL" id="TDK66444.1"/>
    </source>
</evidence>
<evidence type="ECO:0000313" key="5">
    <source>
        <dbReference type="Proteomes" id="UP000294829"/>
    </source>
</evidence>
<sequence length="148" mass="16166">MVKSFAHPILIDMNNPTSAHTSLSLLVVDDDYLMQRVAITMLNALGYSGVVVEDGSKALACMAQRSFDVVLMDVMMPVMDGLQALALIRAQEKSSARHQPIIMLTGHAEPNDVSRLKQAGADGYVQKPINLAALDAEIKRVLYQVKRS</sequence>
<evidence type="ECO:0000256" key="2">
    <source>
        <dbReference type="PROSITE-ProRule" id="PRU00169"/>
    </source>
</evidence>
<dbReference type="AlphaFoldDB" id="A0A4R5W2F3"/>